<dbReference type="Gene3D" id="3.60.60.10">
    <property type="entry name" value="Penicillin V Acylase, Chain A"/>
    <property type="match status" value="1"/>
</dbReference>
<dbReference type="FunFam" id="3.60.60.10:FF:000006">
    <property type="entry name" value="N-acylethanolamine-hydrolyzing acid amidase"/>
    <property type="match status" value="1"/>
</dbReference>
<protein>
    <submittedName>
        <fullName evidence="18">Uncharacterized protein</fullName>
    </submittedName>
</protein>
<feature type="domain" description="Acid ceramidase N-terminal" evidence="16">
    <location>
        <begin position="450"/>
        <end position="500"/>
    </location>
</feature>
<accession>A0AAF3E8H3</accession>
<dbReference type="Gene3D" id="2.130.10.10">
    <property type="entry name" value="YVTN repeat-like/Quinoprotein amine dehydrogenase"/>
    <property type="match status" value="2"/>
</dbReference>
<dbReference type="PROSITE" id="PS50294">
    <property type="entry name" value="WD_REPEATS_REGION"/>
    <property type="match status" value="1"/>
</dbReference>
<keyword evidence="4" id="KW-0597">Phosphoprotein</keyword>
<dbReference type="WBParaSite" id="MBELARI_LOCUS10217">
    <property type="protein sequence ID" value="MBELARI_LOCUS10217"/>
    <property type="gene ID" value="MBELARI_LOCUS10217"/>
</dbReference>
<keyword evidence="5 13" id="KW-0853">WD repeat</keyword>
<dbReference type="SMART" id="SM00320">
    <property type="entry name" value="WD40"/>
    <property type="match status" value="5"/>
</dbReference>
<keyword evidence="11" id="KW-0325">Glycoprotein</keyword>
<name>A0AAF3E8H3_9BILA</name>
<dbReference type="GO" id="GO:0006629">
    <property type="term" value="P:lipid metabolic process"/>
    <property type="evidence" value="ECO:0007669"/>
    <property type="project" value="UniProtKB-KW"/>
</dbReference>
<dbReference type="InterPro" id="IPR029132">
    <property type="entry name" value="CBAH/NAAA_C"/>
</dbReference>
<dbReference type="InterPro" id="IPR019775">
    <property type="entry name" value="WD40_repeat_CS"/>
</dbReference>
<dbReference type="InterPro" id="IPR036322">
    <property type="entry name" value="WD40_repeat_dom_sf"/>
</dbReference>
<dbReference type="GO" id="GO:0005764">
    <property type="term" value="C:lysosome"/>
    <property type="evidence" value="ECO:0007669"/>
    <property type="project" value="UniProtKB-SubCell"/>
</dbReference>
<feature type="repeat" description="WD" evidence="13">
    <location>
        <begin position="235"/>
        <end position="277"/>
    </location>
</feature>
<reference evidence="18" key="1">
    <citation type="submission" date="2024-02" db="UniProtKB">
        <authorList>
            <consortium name="WormBaseParasite"/>
        </authorList>
    </citation>
    <scope>IDENTIFICATION</scope>
</reference>
<comment type="subcellular location">
    <subcellularLocation>
        <location evidence="1">Lysosome</location>
    </subcellularLocation>
</comment>
<dbReference type="AlphaFoldDB" id="A0AAF3E8H3"/>
<evidence type="ECO:0000256" key="6">
    <source>
        <dbReference type="ARBA" id="ARBA00022729"/>
    </source>
</evidence>
<evidence type="ECO:0000256" key="9">
    <source>
        <dbReference type="ARBA" id="ARBA00023098"/>
    </source>
</evidence>
<evidence type="ECO:0000256" key="5">
    <source>
        <dbReference type="ARBA" id="ARBA00022574"/>
    </source>
</evidence>
<organism evidence="17 18">
    <name type="scientific">Mesorhabditis belari</name>
    <dbReference type="NCBI Taxonomy" id="2138241"/>
    <lineage>
        <taxon>Eukaryota</taxon>
        <taxon>Metazoa</taxon>
        <taxon>Ecdysozoa</taxon>
        <taxon>Nematoda</taxon>
        <taxon>Chromadorea</taxon>
        <taxon>Rhabditida</taxon>
        <taxon>Rhabditina</taxon>
        <taxon>Rhabditomorpha</taxon>
        <taxon>Rhabditoidea</taxon>
        <taxon>Rhabditidae</taxon>
        <taxon>Mesorhabditinae</taxon>
        <taxon>Mesorhabditis</taxon>
    </lineage>
</organism>
<dbReference type="Pfam" id="PF15508">
    <property type="entry name" value="NAAA-beta"/>
    <property type="match status" value="1"/>
</dbReference>
<evidence type="ECO:0000256" key="11">
    <source>
        <dbReference type="ARBA" id="ARBA00023180"/>
    </source>
</evidence>
<evidence type="ECO:0000256" key="12">
    <source>
        <dbReference type="ARBA" id="ARBA00023228"/>
    </source>
</evidence>
<evidence type="ECO:0000256" key="10">
    <source>
        <dbReference type="ARBA" id="ARBA00023145"/>
    </source>
</evidence>
<evidence type="ECO:0000256" key="3">
    <source>
        <dbReference type="ARBA" id="ARBA00005730"/>
    </source>
</evidence>
<sequence length="792" mass="88716">MVVMISGIAWVGRGVAKAVPDKVELDQETLKELIEGEEVPESTDMDDDNEEDEKNDKQTKTTGLRGSEVDKDNDEEVDMDEYEKNYDAPEEPMGNKSNSMKGVAVFANNANDPYMKNRDSEEEEEEKEDFEIKPTDNLVVVAKIEEEAWTLDVHIYNEVNDDWYVHHDYILEAPPMCVETINYDPGNNENTHSGNLLAVGTMDSKINIWDLDVVNSVVPVVTLGKEKKKKGKANLQQHSDAVLCLNWNSKTKHILASGGVDKTIILWDLDKAMAAQVIKSFDTELQTLRWHPVETTVMVAGTLSGQVKVVDCRNVEASFPASWNLGGQVEKVIWDHYNPYCIIAATDDGYLSYLDTRNTSAPLWKVFAHEGGCDDVALAPKNARCLVSVGSDEQMAVWKLNDDSTLTKVHGEIFSLGKLHSVAFCPDSDSILAVGGTKEDLVRIVDLTKRFTVSLDDPPETRWNAVIKAHKQYIPAVAAESRAYVPKWAQPFVFWFAGLLVHLFPDDYGAELRGIAKAAGLPLGEVVGLNILYDITAFDRHHIFGLGCTSLVAEDEKGTIWHGRNLDYEMGDLLKNITVVVDFVRGNRIVYSGVTFVLYNGLLTGQRPNAFSLSLNARYAGAYIDNVIMELYTHFRNPVSFVMRQVLEEETQYAWAVDRLIRTPLICPAYITVAGVKSGEGTIISRKRMGAANVWKLNPLKGHWFLVETNFDHWTPQGDRRKKVATHALNKLGRERLSAETLYNRVLSRRPVLNDLTIFSLVMSAAQPDVFHKYIAVRSNSTSMPSFSEYIL</sequence>
<feature type="region of interest" description="Disordered" evidence="14">
    <location>
        <begin position="111"/>
        <end position="130"/>
    </location>
</feature>
<evidence type="ECO:0000313" key="17">
    <source>
        <dbReference type="Proteomes" id="UP000887575"/>
    </source>
</evidence>
<feature type="region of interest" description="Disordered" evidence="14">
    <location>
        <begin position="29"/>
        <end position="78"/>
    </location>
</feature>
<evidence type="ECO:0000256" key="8">
    <source>
        <dbReference type="ARBA" id="ARBA00022801"/>
    </source>
</evidence>
<keyword evidence="17" id="KW-1185">Reference proteome</keyword>
<dbReference type="Pfam" id="PF00400">
    <property type="entry name" value="WD40"/>
    <property type="match status" value="1"/>
</dbReference>
<evidence type="ECO:0000256" key="1">
    <source>
        <dbReference type="ARBA" id="ARBA00004371"/>
    </source>
</evidence>
<keyword evidence="6" id="KW-0732">Signal</keyword>
<evidence type="ECO:0000259" key="16">
    <source>
        <dbReference type="Pfam" id="PF15508"/>
    </source>
</evidence>
<feature type="domain" description="Choloylglycine hydrolase/NAAA C-terminal" evidence="15">
    <location>
        <begin position="548"/>
        <end position="717"/>
    </location>
</feature>
<comment type="similarity">
    <text evidence="3">Belongs to the acid ceramidase family.</text>
</comment>
<evidence type="ECO:0000256" key="13">
    <source>
        <dbReference type="PROSITE-ProRule" id="PRU00221"/>
    </source>
</evidence>
<evidence type="ECO:0000256" key="7">
    <source>
        <dbReference type="ARBA" id="ARBA00022737"/>
    </source>
</evidence>
<dbReference type="PROSITE" id="PS50082">
    <property type="entry name" value="WD_REPEATS_2"/>
    <property type="match status" value="1"/>
</dbReference>
<keyword evidence="9" id="KW-0443">Lipid metabolism</keyword>
<evidence type="ECO:0000256" key="4">
    <source>
        <dbReference type="ARBA" id="ARBA00022553"/>
    </source>
</evidence>
<evidence type="ECO:0000256" key="2">
    <source>
        <dbReference type="ARBA" id="ARBA00005189"/>
    </source>
</evidence>
<evidence type="ECO:0000259" key="15">
    <source>
        <dbReference type="Pfam" id="PF02275"/>
    </source>
</evidence>
<proteinExistence type="inferred from homology"/>
<feature type="compositionally biased region" description="Acidic residues" evidence="14">
    <location>
        <begin position="35"/>
        <end position="53"/>
    </location>
</feature>
<feature type="compositionally biased region" description="Acidic residues" evidence="14">
    <location>
        <begin position="120"/>
        <end position="129"/>
    </location>
</feature>
<dbReference type="InterPro" id="IPR015943">
    <property type="entry name" value="WD40/YVTN_repeat-like_dom_sf"/>
</dbReference>
<dbReference type="GO" id="GO:0016787">
    <property type="term" value="F:hydrolase activity"/>
    <property type="evidence" value="ECO:0007669"/>
    <property type="project" value="UniProtKB-KW"/>
</dbReference>
<dbReference type="Proteomes" id="UP000887575">
    <property type="component" value="Unassembled WGS sequence"/>
</dbReference>
<keyword evidence="12" id="KW-0458">Lysosome</keyword>
<dbReference type="Pfam" id="PF02275">
    <property type="entry name" value="CBAH"/>
    <property type="match status" value="1"/>
</dbReference>
<evidence type="ECO:0000256" key="14">
    <source>
        <dbReference type="SAM" id="MobiDB-lite"/>
    </source>
</evidence>
<evidence type="ECO:0000313" key="18">
    <source>
        <dbReference type="WBParaSite" id="MBELARI_LOCUS10217"/>
    </source>
</evidence>
<dbReference type="GO" id="GO:0006364">
    <property type="term" value="P:rRNA processing"/>
    <property type="evidence" value="ECO:0007669"/>
    <property type="project" value="InterPro"/>
</dbReference>
<dbReference type="InterPro" id="IPR044285">
    <property type="entry name" value="PWP1"/>
</dbReference>
<dbReference type="PROSITE" id="PS00678">
    <property type="entry name" value="WD_REPEATS_1"/>
    <property type="match status" value="1"/>
</dbReference>
<keyword evidence="10" id="KW-0865">Zymogen</keyword>
<comment type="pathway">
    <text evidence="2">Lipid metabolism.</text>
</comment>
<dbReference type="SUPFAM" id="SSF50978">
    <property type="entry name" value="WD40 repeat-like"/>
    <property type="match status" value="1"/>
</dbReference>
<dbReference type="PANTHER" id="PTHR14091">
    <property type="entry name" value="PERIODIC TRYPTOPHAN PROTEIN 1"/>
    <property type="match status" value="1"/>
</dbReference>
<dbReference type="GO" id="GO:0005634">
    <property type="term" value="C:nucleus"/>
    <property type="evidence" value="ECO:0007669"/>
    <property type="project" value="TreeGrafter"/>
</dbReference>
<dbReference type="PANTHER" id="PTHR14091:SF0">
    <property type="entry name" value="PERIODIC TRYPTOPHAN PROTEIN 1 HOMOLOG"/>
    <property type="match status" value="1"/>
</dbReference>
<dbReference type="InterPro" id="IPR029130">
    <property type="entry name" value="Acid_ceramidase_N"/>
</dbReference>
<keyword evidence="7" id="KW-0677">Repeat</keyword>
<dbReference type="InterPro" id="IPR001680">
    <property type="entry name" value="WD40_rpt"/>
</dbReference>
<keyword evidence="8" id="KW-0378">Hydrolase</keyword>